<dbReference type="AlphaFoldDB" id="A0A2N6VMM7"/>
<reference evidence="1 2" key="1">
    <citation type="submission" date="2017-09" db="EMBL/GenBank/DDBJ databases">
        <title>Bacterial strain isolated from the female urinary microbiota.</title>
        <authorList>
            <person name="Thomas-White K."/>
            <person name="Kumar N."/>
            <person name="Forster S."/>
            <person name="Putonti C."/>
            <person name="Lawley T."/>
            <person name="Wolfe A.J."/>
        </authorList>
    </citation>
    <scope>NUCLEOTIDE SEQUENCE [LARGE SCALE GENOMIC DNA]</scope>
    <source>
        <strain evidence="1 2">UMB1301</strain>
    </source>
</reference>
<dbReference type="Proteomes" id="UP000235598">
    <property type="component" value="Unassembled WGS sequence"/>
</dbReference>
<gene>
    <name evidence="1" type="ORF">CJ199_05115</name>
</gene>
<proteinExistence type="predicted"/>
<evidence type="ECO:0000313" key="2">
    <source>
        <dbReference type="Proteomes" id="UP000235598"/>
    </source>
</evidence>
<evidence type="ECO:0000313" key="1">
    <source>
        <dbReference type="EMBL" id="PMD05400.1"/>
    </source>
</evidence>
<name>A0A2N6VMM7_9MICO</name>
<organism evidence="1 2">
    <name type="scientific">Brevibacterium paucivorans</name>
    <dbReference type="NCBI Taxonomy" id="170994"/>
    <lineage>
        <taxon>Bacteria</taxon>
        <taxon>Bacillati</taxon>
        <taxon>Actinomycetota</taxon>
        <taxon>Actinomycetes</taxon>
        <taxon>Micrococcales</taxon>
        <taxon>Brevibacteriaceae</taxon>
        <taxon>Brevibacterium</taxon>
    </lineage>
</organism>
<accession>A0A2N6VMM7</accession>
<sequence>MSCARVDLSSLFTDDPLDHAGAPLPAKSRYGMAARNALQIAEDIRAGLSDDEAWRFAILQTLDNYRSALKHGGVDHAKSVFDIEPPLTGSRRIDAAFAGLAEHLAQTDGWIPPDWVKDSERFTHPWFPDLIEFDRTEAQFDGVPGFRRHGILVTFRGISRA</sequence>
<comment type="caution">
    <text evidence="1">The sequence shown here is derived from an EMBL/GenBank/DDBJ whole genome shotgun (WGS) entry which is preliminary data.</text>
</comment>
<dbReference type="EMBL" id="PNHK01000002">
    <property type="protein sequence ID" value="PMD05400.1"/>
    <property type="molecule type" value="Genomic_DNA"/>
</dbReference>
<protein>
    <submittedName>
        <fullName evidence="1">Uncharacterized protein</fullName>
    </submittedName>
</protein>